<organism evidence="2 3">
    <name type="scientific">Caerostris darwini</name>
    <dbReference type="NCBI Taxonomy" id="1538125"/>
    <lineage>
        <taxon>Eukaryota</taxon>
        <taxon>Metazoa</taxon>
        <taxon>Ecdysozoa</taxon>
        <taxon>Arthropoda</taxon>
        <taxon>Chelicerata</taxon>
        <taxon>Arachnida</taxon>
        <taxon>Araneae</taxon>
        <taxon>Araneomorphae</taxon>
        <taxon>Entelegynae</taxon>
        <taxon>Araneoidea</taxon>
        <taxon>Araneidae</taxon>
        <taxon>Caerostris</taxon>
    </lineage>
</organism>
<protein>
    <submittedName>
        <fullName evidence="2">Uncharacterized protein</fullName>
    </submittedName>
</protein>
<keyword evidence="3" id="KW-1185">Reference proteome</keyword>
<feature type="compositionally biased region" description="Basic and acidic residues" evidence="1">
    <location>
        <begin position="122"/>
        <end position="143"/>
    </location>
</feature>
<reference evidence="2 3" key="1">
    <citation type="submission" date="2021-06" db="EMBL/GenBank/DDBJ databases">
        <title>Caerostris darwini draft genome.</title>
        <authorList>
            <person name="Kono N."/>
            <person name="Arakawa K."/>
        </authorList>
    </citation>
    <scope>NUCLEOTIDE SEQUENCE [LARGE SCALE GENOMIC DNA]</scope>
</reference>
<evidence type="ECO:0000313" key="3">
    <source>
        <dbReference type="Proteomes" id="UP001054837"/>
    </source>
</evidence>
<accession>A0AAV4R6L1</accession>
<evidence type="ECO:0000313" key="2">
    <source>
        <dbReference type="EMBL" id="GIY17080.1"/>
    </source>
</evidence>
<dbReference type="Proteomes" id="UP001054837">
    <property type="component" value="Unassembled WGS sequence"/>
</dbReference>
<proteinExistence type="predicted"/>
<feature type="region of interest" description="Disordered" evidence="1">
    <location>
        <begin position="106"/>
        <end position="152"/>
    </location>
</feature>
<comment type="caution">
    <text evidence="2">The sequence shown here is derived from an EMBL/GenBank/DDBJ whole genome shotgun (WGS) entry which is preliminary data.</text>
</comment>
<gene>
    <name evidence="2" type="ORF">CDAR_251331</name>
</gene>
<evidence type="ECO:0000256" key="1">
    <source>
        <dbReference type="SAM" id="MobiDB-lite"/>
    </source>
</evidence>
<dbReference type="EMBL" id="BPLQ01005772">
    <property type="protein sequence ID" value="GIY17080.1"/>
    <property type="molecule type" value="Genomic_DNA"/>
</dbReference>
<name>A0AAV4R6L1_9ARAC</name>
<dbReference type="AlphaFoldDB" id="A0AAV4R6L1"/>
<sequence>MIREQIKRDPDGRQCGTRGEVCWWNGVITFLDSWHRQNSNRSSFDYCAAERNNSKGFYRQPFGLDDSSYPARLNNESFSYKLPNPFTIPKVKNPSSIFMKQKEDHRIDVTRSSVTPGSKGGEQIKEKKRETQMADSVAHEEKSAGGMARLLS</sequence>